<dbReference type="AlphaFoldDB" id="A0A6P2C829"/>
<evidence type="ECO:0000256" key="1">
    <source>
        <dbReference type="SAM" id="MobiDB-lite"/>
    </source>
</evidence>
<feature type="domain" description="Mycothiol-dependent maleylpyruvate isomerase metal-binding" evidence="2">
    <location>
        <begin position="64"/>
        <end position="183"/>
    </location>
</feature>
<reference evidence="3 4" key="1">
    <citation type="submission" date="2018-11" db="EMBL/GenBank/DDBJ databases">
        <title>Trebonia kvetii gen.nov., sp.nov., a novel acidophilic actinobacterium, and proposal of the new actinobacterial family Treboniaceae fam. nov.</title>
        <authorList>
            <person name="Rapoport D."/>
            <person name="Sagova-Mareckova M."/>
            <person name="Sedlacek I."/>
            <person name="Provaznik J."/>
            <person name="Kralova S."/>
            <person name="Pavlinic D."/>
            <person name="Benes V."/>
            <person name="Kopecky J."/>
        </authorList>
    </citation>
    <scope>NUCLEOTIDE SEQUENCE [LARGE SCALE GENOMIC DNA]</scope>
    <source>
        <strain evidence="3 4">15Tr583</strain>
    </source>
</reference>
<dbReference type="NCBIfam" id="TIGR03083">
    <property type="entry name" value="maleylpyruvate isomerase family mycothiol-dependent enzyme"/>
    <property type="match status" value="1"/>
</dbReference>
<dbReference type="Pfam" id="PF11716">
    <property type="entry name" value="MDMPI_N"/>
    <property type="match status" value="1"/>
</dbReference>
<evidence type="ECO:0000313" key="3">
    <source>
        <dbReference type="EMBL" id="TVZ07177.1"/>
    </source>
</evidence>
<sequence>MRPGPHPARIARGRHCRLPRSRPVRRVRPPRRTARRWREPGDRPVTVPDAVRWPGREHRRLSEAVEYADVVLSAVSARLLSSPTPCRAWNLRMLLEHGDDSLAVLLEGLTAQRIAEPPAAAPPDPARSAADLVGAFRRRAAELLDASAQADSGCLVSVEGYPLPIDCLRTVGVLEIAVHAWDISQACGQRLPLPEDLAAYLLTQVGLLVPRLGREPLFSAPVQAPARSSSGERLIAYLGRPVRPA</sequence>
<gene>
    <name evidence="3" type="ORF">EAS64_07705</name>
</gene>
<protein>
    <submittedName>
        <fullName evidence="3">TIGR03086 family protein</fullName>
    </submittedName>
</protein>
<dbReference type="Proteomes" id="UP000460272">
    <property type="component" value="Unassembled WGS sequence"/>
</dbReference>
<dbReference type="InterPro" id="IPR034660">
    <property type="entry name" value="DinB/YfiT-like"/>
</dbReference>
<feature type="compositionally biased region" description="Basic residues" evidence="1">
    <location>
        <begin position="20"/>
        <end position="35"/>
    </location>
</feature>
<dbReference type="OrthoDB" id="5185819at2"/>
<proteinExistence type="predicted"/>
<dbReference type="EMBL" id="RPFW01000001">
    <property type="protein sequence ID" value="TVZ07177.1"/>
    <property type="molecule type" value="Genomic_DNA"/>
</dbReference>
<dbReference type="SUPFAM" id="SSF109854">
    <property type="entry name" value="DinB/YfiT-like putative metalloenzymes"/>
    <property type="match status" value="1"/>
</dbReference>
<dbReference type="InterPro" id="IPR017520">
    <property type="entry name" value="CHP03086"/>
</dbReference>
<keyword evidence="4" id="KW-1185">Reference proteome</keyword>
<dbReference type="InterPro" id="IPR017517">
    <property type="entry name" value="Maleyloyr_isom"/>
</dbReference>
<name>A0A6P2C829_9ACTN</name>
<dbReference type="InterPro" id="IPR024344">
    <property type="entry name" value="MDMPI_metal-binding"/>
</dbReference>
<comment type="caution">
    <text evidence="3">The sequence shown here is derived from an EMBL/GenBank/DDBJ whole genome shotgun (WGS) entry which is preliminary data.</text>
</comment>
<feature type="region of interest" description="Disordered" evidence="1">
    <location>
        <begin position="20"/>
        <end position="42"/>
    </location>
</feature>
<dbReference type="NCBIfam" id="TIGR03086">
    <property type="entry name" value="TIGR03086 family metal-binding protein"/>
    <property type="match status" value="1"/>
</dbReference>
<evidence type="ECO:0000313" key="4">
    <source>
        <dbReference type="Proteomes" id="UP000460272"/>
    </source>
</evidence>
<evidence type="ECO:0000259" key="2">
    <source>
        <dbReference type="Pfam" id="PF11716"/>
    </source>
</evidence>
<organism evidence="3 4">
    <name type="scientific">Trebonia kvetii</name>
    <dbReference type="NCBI Taxonomy" id="2480626"/>
    <lineage>
        <taxon>Bacteria</taxon>
        <taxon>Bacillati</taxon>
        <taxon>Actinomycetota</taxon>
        <taxon>Actinomycetes</taxon>
        <taxon>Streptosporangiales</taxon>
        <taxon>Treboniaceae</taxon>
        <taxon>Trebonia</taxon>
    </lineage>
</organism>
<dbReference type="GO" id="GO:0046872">
    <property type="term" value="F:metal ion binding"/>
    <property type="evidence" value="ECO:0007669"/>
    <property type="project" value="InterPro"/>
</dbReference>
<accession>A0A6P2C829</accession>